<gene>
    <name evidence="2" type="ORF">AGABI1DRAFT_124451</name>
</gene>
<dbReference type="SUPFAM" id="SSF56672">
    <property type="entry name" value="DNA/RNA polymerases"/>
    <property type="match status" value="1"/>
</dbReference>
<proteinExistence type="predicted"/>
<evidence type="ECO:0000313" key="3">
    <source>
        <dbReference type="Proteomes" id="UP000008493"/>
    </source>
</evidence>
<dbReference type="OrthoDB" id="198652at2759"/>
<feature type="non-terminal residue" evidence="2">
    <location>
        <position position="541"/>
    </location>
</feature>
<dbReference type="EMBL" id="JH971385">
    <property type="protein sequence ID" value="EKM84129.1"/>
    <property type="molecule type" value="Genomic_DNA"/>
</dbReference>
<protein>
    <submittedName>
        <fullName evidence="2">Putative retroelement protein</fullName>
    </submittedName>
</protein>
<dbReference type="Proteomes" id="UP000008493">
    <property type="component" value="Unassembled WGS sequence"/>
</dbReference>
<dbReference type="HOGENOM" id="CLU_006058_2_2_1"/>
<dbReference type="AlphaFoldDB" id="K5WB79"/>
<dbReference type="PANTHER" id="PTHR33050">
    <property type="entry name" value="REVERSE TRANSCRIPTASE DOMAIN-CONTAINING PROTEIN"/>
    <property type="match status" value="1"/>
</dbReference>
<dbReference type="KEGG" id="abp:AGABI1DRAFT124451"/>
<dbReference type="InParanoid" id="K5WB79"/>
<dbReference type="InterPro" id="IPR043502">
    <property type="entry name" value="DNA/RNA_pol_sf"/>
</dbReference>
<organism evidence="2 3">
    <name type="scientific">Agaricus bisporus var. burnettii (strain JB137-S8 / ATCC MYA-4627 / FGSC 10392)</name>
    <name type="common">White button mushroom</name>
    <dbReference type="NCBI Taxonomy" id="597362"/>
    <lineage>
        <taxon>Eukaryota</taxon>
        <taxon>Fungi</taxon>
        <taxon>Dikarya</taxon>
        <taxon>Basidiomycota</taxon>
        <taxon>Agaricomycotina</taxon>
        <taxon>Agaricomycetes</taxon>
        <taxon>Agaricomycetidae</taxon>
        <taxon>Agaricales</taxon>
        <taxon>Agaricineae</taxon>
        <taxon>Agaricaceae</taxon>
        <taxon>Agaricus</taxon>
    </lineage>
</organism>
<accession>K5WB79</accession>
<keyword evidence="3" id="KW-1185">Reference proteome</keyword>
<dbReference type="STRING" id="597362.K5WB79"/>
<sequence length="541" mass="61449">MPQPSKPPTLESVIGSTRKEDAKGQTASTNIVVNNASSLDMGNSRVLSPRPLPPGLKPKYLRYNRWDVEGSRVPGVAEWSESAEPLPRPPTLRDDHPFNVTIRSHKSLFKIVSPLDNELFEFLLLSHPNDAFVESVCQGFREGFWPWASIENDGYPITNDQAQGAASSEEKRRFLVEQKDHERKMDRFSEKFEGELLPGMYCMPIFAVPKGSDSFRLVTHQSFGPYSLNSMTPPHERAFPLDNMIRLGDLLLRAHRNKSPSEQLILWKCDISEAYRLLPVHFLWQLKQVVTVEGGRYVDRCVAFGGKRSGDLFIAFMSLVLWIAENVGGVVNPSAYCDDSFGVDRIEKDGMEWYAPYAMLMPPSQARMLTLWDELRIPHKKKKQLSGSTLTIIGIEVDANALTLTLPSSRKQELLNELDRFIFAIGQPGKRRRLKDYQMLAGWINWALNVFPLVRPCLSNLYAKLRGLTRLQDKVKMTRAISDDLEWGKGHIERSSGIYIITARDWKLSEADYVAYADACLTGLGFWIPKHHLGFYAEVPY</sequence>
<dbReference type="OMA" id="CDISEAY"/>
<evidence type="ECO:0000313" key="2">
    <source>
        <dbReference type="EMBL" id="EKM84129.1"/>
    </source>
</evidence>
<dbReference type="RefSeq" id="XP_007325822.1">
    <property type="nucleotide sequence ID" value="XM_007325760.1"/>
</dbReference>
<name>K5WB79_AGABU</name>
<dbReference type="GeneID" id="18826147"/>
<dbReference type="eggNOG" id="ENOG502S0CW">
    <property type="taxonomic scope" value="Eukaryota"/>
</dbReference>
<evidence type="ECO:0000256" key="1">
    <source>
        <dbReference type="SAM" id="MobiDB-lite"/>
    </source>
</evidence>
<dbReference type="PANTHER" id="PTHR33050:SF7">
    <property type="entry name" value="RIBONUCLEASE H"/>
    <property type="match status" value="1"/>
</dbReference>
<feature type="region of interest" description="Disordered" evidence="1">
    <location>
        <begin position="1"/>
        <end position="28"/>
    </location>
</feature>
<reference evidence="3" key="1">
    <citation type="journal article" date="2012" name="Proc. Natl. Acad. Sci. U.S.A.">
        <title>Genome sequence of the button mushroom Agaricus bisporus reveals mechanisms governing adaptation to a humic-rich ecological niche.</title>
        <authorList>
            <person name="Morin E."/>
            <person name="Kohler A."/>
            <person name="Baker A.R."/>
            <person name="Foulongne-Oriol M."/>
            <person name="Lombard V."/>
            <person name="Nagy L.G."/>
            <person name="Ohm R.A."/>
            <person name="Patyshakuliyeva A."/>
            <person name="Brun A."/>
            <person name="Aerts A.L."/>
            <person name="Bailey A.M."/>
            <person name="Billette C."/>
            <person name="Coutinho P.M."/>
            <person name="Deakin G."/>
            <person name="Doddapaneni H."/>
            <person name="Floudas D."/>
            <person name="Grimwood J."/>
            <person name="Hilden K."/>
            <person name="Kuees U."/>
            <person name="LaButti K.M."/>
            <person name="Lapidus A."/>
            <person name="Lindquist E.A."/>
            <person name="Lucas S.M."/>
            <person name="Murat C."/>
            <person name="Riley R.W."/>
            <person name="Salamov A.A."/>
            <person name="Schmutz J."/>
            <person name="Subramanian V."/>
            <person name="Woesten H.A.B."/>
            <person name="Xu J."/>
            <person name="Eastwood D.C."/>
            <person name="Foster G.D."/>
            <person name="Sonnenberg A.S."/>
            <person name="Cullen D."/>
            <person name="de Vries R.P."/>
            <person name="Lundell T."/>
            <person name="Hibbett D.S."/>
            <person name="Henrissat B."/>
            <person name="Burton K.S."/>
            <person name="Kerrigan R.W."/>
            <person name="Challen M.P."/>
            <person name="Grigoriev I.V."/>
            <person name="Martin F."/>
        </authorList>
    </citation>
    <scope>NUCLEOTIDE SEQUENCE [LARGE SCALE GENOMIC DNA]</scope>
    <source>
        <strain evidence="3">JB137-S8 / ATCC MYA-4627 / FGSC 10392</strain>
    </source>
</reference>
<dbReference type="InterPro" id="IPR052055">
    <property type="entry name" value="Hepadnavirus_pol/RT"/>
</dbReference>